<evidence type="ECO:0000256" key="2">
    <source>
        <dbReference type="ARBA" id="ARBA00022490"/>
    </source>
</evidence>
<evidence type="ECO:0000256" key="3">
    <source>
        <dbReference type="ARBA" id="ARBA00022553"/>
    </source>
</evidence>
<dbReference type="EMBL" id="OU503037">
    <property type="protein sequence ID" value="CAI9756381.1"/>
    <property type="molecule type" value="Genomic_DNA"/>
</dbReference>
<protein>
    <recommendedName>
        <fullName evidence="5">WW domain-containing protein</fullName>
    </recommendedName>
</protein>
<feature type="compositionally biased region" description="Low complexity" evidence="4">
    <location>
        <begin position="22"/>
        <end position="33"/>
    </location>
</feature>
<dbReference type="InterPro" id="IPR051105">
    <property type="entry name" value="WWC/KIBRA_Hippo_Reg"/>
</dbReference>
<gene>
    <name evidence="6" type="ORF">FPE_LOCUS3811</name>
</gene>
<feature type="region of interest" description="Disordered" evidence="4">
    <location>
        <begin position="104"/>
        <end position="148"/>
    </location>
</feature>
<feature type="domain" description="WW" evidence="5">
    <location>
        <begin position="74"/>
        <end position="108"/>
    </location>
</feature>
<keyword evidence="2" id="KW-0963">Cytoplasm</keyword>
<dbReference type="InterPro" id="IPR001202">
    <property type="entry name" value="WW_dom"/>
</dbReference>
<dbReference type="PROSITE" id="PS50020">
    <property type="entry name" value="WW_DOMAIN_2"/>
    <property type="match status" value="1"/>
</dbReference>
<dbReference type="Proteomes" id="UP000834106">
    <property type="component" value="Chromosome 2"/>
</dbReference>
<dbReference type="PANTHER" id="PTHR14791">
    <property type="entry name" value="BOMB/KIRA PROTEINS"/>
    <property type="match status" value="1"/>
</dbReference>
<evidence type="ECO:0000313" key="7">
    <source>
        <dbReference type="Proteomes" id="UP000834106"/>
    </source>
</evidence>
<sequence length="190" mass="20985">MATIKAIDKSLQNCSLNHQQISSSRSKNSSNGVSIGGGGGIESGHRGSATSDSPDNHHFSNPVGSKTVIFNTEIPLPEYWEQFFDLKTGEFYYKNWKTGKKVTEDPRTSATFSGDFYPEDDGRSYDREGSSDSSESSPQSSTEQWSHNGDRLMDEFNGLVAVGCKGCLMYYMVPKLTEDCPKCHGPLIRF</sequence>
<accession>A0AAD1YU98</accession>
<dbReference type="AlphaFoldDB" id="A0AAD1YU98"/>
<evidence type="ECO:0000256" key="4">
    <source>
        <dbReference type="SAM" id="MobiDB-lite"/>
    </source>
</evidence>
<organism evidence="6 7">
    <name type="scientific">Fraxinus pennsylvanica</name>
    <dbReference type="NCBI Taxonomy" id="56036"/>
    <lineage>
        <taxon>Eukaryota</taxon>
        <taxon>Viridiplantae</taxon>
        <taxon>Streptophyta</taxon>
        <taxon>Embryophyta</taxon>
        <taxon>Tracheophyta</taxon>
        <taxon>Spermatophyta</taxon>
        <taxon>Magnoliopsida</taxon>
        <taxon>eudicotyledons</taxon>
        <taxon>Gunneridae</taxon>
        <taxon>Pentapetalae</taxon>
        <taxon>asterids</taxon>
        <taxon>lamiids</taxon>
        <taxon>Lamiales</taxon>
        <taxon>Oleaceae</taxon>
        <taxon>Oleeae</taxon>
        <taxon>Fraxinus</taxon>
    </lineage>
</organism>
<evidence type="ECO:0000259" key="5">
    <source>
        <dbReference type="PROSITE" id="PS50020"/>
    </source>
</evidence>
<comment type="subcellular location">
    <subcellularLocation>
        <location evidence="1">Cytoplasm</location>
    </subcellularLocation>
</comment>
<dbReference type="SUPFAM" id="SSF51045">
    <property type="entry name" value="WW domain"/>
    <property type="match status" value="1"/>
</dbReference>
<dbReference type="PANTHER" id="PTHR14791:SF29">
    <property type="entry name" value="PROTEIN KIBRA"/>
    <property type="match status" value="1"/>
</dbReference>
<dbReference type="Gene3D" id="2.20.70.10">
    <property type="match status" value="1"/>
</dbReference>
<evidence type="ECO:0000313" key="6">
    <source>
        <dbReference type="EMBL" id="CAI9756381.1"/>
    </source>
</evidence>
<dbReference type="GO" id="GO:0005737">
    <property type="term" value="C:cytoplasm"/>
    <property type="evidence" value="ECO:0007669"/>
    <property type="project" value="UniProtKB-SubCell"/>
</dbReference>
<feature type="compositionally biased region" description="Basic and acidic residues" evidence="4">
    <location>
        <begin position="120"/>
        <end position="130"/>
    </location>
</feature>
<dbReference type="InterPro" id="IPR036020">
    <property type="entry name" value="WW_dom_sf"/>
</dbReference>
<reference evidence="6" key="1">
    <citation type="submission" date="2023-05" db="EMBL/GenBank/DDBJ databases">
        <authorList>
            <person name="Huff M."/>
        </authorList>
    </citation>
    <scope>NUCLEOTIDE SEQUENCE</scope>
</reference>
<proteinExistence type="predicted"/>
<name>A0AAD1YU98_9LAMI</name>
<feature type="compositionally biased region" description="Low complexity" evidence="4">
    <location>
        <begin position="131"/>
        <end position="141"/>
    </location>
</feature>
<keyword evidence="7" id="KW-1185">Reference proteome</keyword>
<feature type="region of interest" description="Disordered" evidence="4">
    <location>
        <begin position="18"/>
        <end position="63"/>
    </location>
</feature>
<evidence type="ECO:0000256" key="1">
    <source>
        <dbReference type="ARBA" id="ARBA00004496"/>
    </source>
</evidence>
<keyword evidence="3" id="KW-0597">Phosphoprotein</keyword>